<evidence type="ECO:0000256" key="3">
    <source>
        <dbReference type="ARBA" id="ARBA00022989"/>
    </source>
</evidence>
<dbReference type="RefSeq" id="WP_377059153.1">
    <property type="nucleotide sequence ID" value="NZ_JBHLUU010000126.1"/>
</dbReference>
<dbReference type="InterPro" id="IPR007269">
    <property type="entry name" value="ICMT_MeTrfase"/>
</dbReference>
<feature type="transmembrane region" description="Helical" evidence="5">
    <location>
        <begin position="121"/>
        <end position="151"/>
    </location>
</feature>
<dbReference type="EMBL" id="JBHLUU010000126">
    <property type="protein sequence ID" value="MFC0478028.1"/>
    <property type="molecule type" value="Genomic_DNA"/>
</dbReference>
<dbReference type="Gene3D" id="1.20.120.1630">
    <property type="match status" value="1"/>
</dbReference>
<sequence>MMFFLFLAFVIFQRVCELAIAKRNEKWMKEQGGVEFGKTHYIFIVIVHVLFFISLCLEVLVQGKEISSYWPALVSLFLVTQIGRIWALSSLGKYWNTKIIVVPQAAVIKKGPYKFLKHPNYLIVTLEFLVIPLLFQAYGTLIAFSLLNALILMIRIPAEERALCNHTKYNEVFHKTSRFLPLPFMKKM</sequence>
<keyword evidence="2 5" id="KW-0812">Transmembrane</keyword>
<gene>
    <name evidence="6" type="ORF">ACFFHF_22825</name>
</gene>
<dbReference type="GO" id="GO:0008168">
    <property type="term" value="F:methyltransferase activity"/>
    <property type="evidence" value="ECO:0007669"/>
    <property type="project" value="UniProtKB-KW"/>
</dbReference>
<evidence type="ECO:0000313" key="6">
    <source>
        <dbReference type="EMBL" id="MFC0478028.1"/>
    </source>
</evidence>
<dbReference type="Pfam" id="PF04140">
    <property type="entry name" value="ICMT"/>
    <property type="match status" value="1"/>
</dbReference>
<feature type="transmembrane region" description="Helical" evidence="5">
    <location>
        <begin position="68"/>
        <end position="87"/>
    </location>
</feature>
<organism evidence="6 7">
    <name type="scientific">Robertmurraya beringensis</name>
    <dbReference type="NCBI Taxonomy" id="641660"/>
    <lineage>
        <taxon>Bacteria</taxon>
        <taxon>Bacillati</taxon>
        <taxon>Bacillota</taxon>
        <taxon>Bacilli</taxon>
        <taxon>Bacillales</taxon>
        <taxon>Bacillaceae</taxon>
        <taxon>Robertmurraya</taxon>
    </lineage>
</organism>
<evidence type="ECO:0000256" key="5">
    <source>
        <dbReference type="SAM" id="Phobius"/>
    </source>
</evidence>
<keyword evidence="3 5" id="KW-1133">Transmembrane helix</keyword>
<dbReference type="PANTHER" id="PTHR43847:SF1">
    <property type="entry name" value="BLL3993 PROTEIN"/>
    <property type="match status" value="1"/>
</dbReference>
<evidence type="ECO:0000256" key="2">
    <source>
        <dbReference type="ARBA" id="ARBA00022692"/>
    </source>
</evidence>
<keyword evidence="6" id="KW-0808">Transferase</keyword>
<dbReference type="PANTHER" id="PTHR43847">
    <property type="entry name" value="BLL3993 PROTEIN"/>
    <property type="match status" value="1"/>
</dbReference>
<evidence type="ECO:0000313" key="7">
    <source>
        <dbReference type="Proteomes" id="UP001589738"/>
    </source>
</evidence>
<keyword evidence="6" id="KW-0489">Methyltransferase</keyword>
<name>A0ABV6KXF4_9BACI</name>
<comment type="caution">
    <text evidence="6">The sequence shown here is derived from an EMBL/GenBank/DDBJ whole genome shotgun (WGS) entry which is preliminary data.</text>
</comment>
<dbReference type="GO" id="GO:0032259">
    <property type="term" value="P:methylation"/>
    <property type="evidence" value="ECO:0007669"/>
    <property type="project" value="UniProtKB-KW"/>
</dbReference>
<dbReference type="Proteomes" id="UP001589738">
    <property type="component" value="Unassembled WGS sequence"/>
</dbReference>
<keyword evidence="7" id="KW-1185">Reference proteome</keyword>
<evidence type="ECO:0000256" key="1">
    <source>
        <dbReference type="ARBA" id="ARBA00004141"/>
    </source>
</evidence>
<protein>
    <submittedName>
        <fullName evidence="6">Isoprenylcysteine carboxyl methyltransferase family protein</fullName>
    </submittedName>
</protein>
<keyword evidence="4 5" id="KW-0472">Membrane</keyword>
<accession>A0ABV6KXF4</accession>
<dbReference type="InterPro" id="IPR052527">
    <property type="entry name" value="Metal_cation-efflux_comp"/>
</dbReference>
<reference evidence="6 7" key="1">
    <citation type="submission" date="2024-09" db="EMBL/GenBank/DDBJ databases">
        <authorList>
            <person name="Sun Q."/>
            <person name="Mori K."/>
        </authorList>
    </citation>
    <scope>NUCLEOTIDE SEQUENCE [LARGE SCALE GENOMIC DNA]</scope>
    <source>
        <strain evidence="6 7">CGMCC 1.9126</strain>
    </source>
</reference>
<proteinExistence type="predicted"/>
<comment type="subcellular location">
    <subcellularLocation>
        <location evidence="1">Membrane</location>
        <topology evidence="1">Multi-pass membrane protein</topology>
    </subcellularLocation>
</comment>
<feature type="transmembrane region" description="Helical" evidence="5">
    <location>
        <begin position="42"/>
        <end position="61"/>
    </location>
</feature>
<evidence type="ECO:0000256" key="4">
    <source>
        <dbReference type="ARBA" id="ARBA00023136"/>
    </source>
</evidence>